<organism evidence="10 11">
    <name type="scientific">Fistulina hepatica ATCC 64428</name>
    <dbReference type="NCBI Taxonomy" id="1128425"/>
    <lineage>
        <taxon>Eukaryota</taxon>
        <taxon>Fungi</taxon>
        <taxon>Dikarya</taxon>
        <taxon>Basidiomycota</taxon>
        <taxon>Agaricomycotina</taxon>
        <taxon>Agaricomycetes</taxon>
        <taxon>Agaricomycetidae</taxon>
        <taxon>Agaricales</taxon>
        <taxon>Fistulinaceae</taxon>
        <taxon>Fistulina</taxon>
    </lineage>
</organism>
<keyword evidence="2 8" id="KW-0001">2Fe-2S</keyword>
<keyword evidence="3 8" id="KW-0479">Metal-binding</keyword>
<keyword evidence="11" id="KW-1185">Reference proteome</keyword>
<evidence type="ECO:0000256" key="1">
    <source>
        <dbReference type="ARBA" id="ARBA00009630"/>
    </source>
</evidence>
<evidence type="ECO:0000256" key="8">
    <source>
        <dbReference type="PIRSR" id="PIRSR005894-2"/>
    </source>
</evidence>
<dbReference type="Gene3D" id="3.40.30.10">
    <property type="entry name" value="Glutaredoxin"/>
    <property type="match status" value="1"/>
</dbReference>
<dbReference type="InterPro" id="IPR002109">
    <property type="entry name" value="Glutaredoxin"/>
</dbReference>
<dbReference type="PANTHER" id="PTHR10293:SF16">
    <property type="entry name" value="GLUTAREDOXIN-RELATED PROTEIN 5, MITOCHONDRIAL"/>
    <property type="match status" value="1"/>
</dbReference>
<dbReference type="FunFam" id="3.40.30.10:FF:000005">
    <property type="entry name" value="Glutaredoxin 5"/>
    <property type="match status" value="1"/>
</dbReference>
<evidence type="ECO:0000256" key="7">
    <source>
        <dbReference type="PIRNR" id="PIRNR005894"/>
    </source>
</evidence>
<keyword evidence="5 8" id="KW-0411">Iron-sulfur</keyword>
<dbReference type="InterPro" id="IPR004480">
    <property type="entry name" value="Monothiol_GRX-rel"/>
</dbReference>
<keyword evidence="4 8" id="KW-0408">Iron</keyword>
<keyword evidence="6" id="KW-0676">Redox-active center</keyword>
<dbReference type="GO" id="GO:0046872">
    <property type="term" value="F:metal ion binding"/>
    <property type="evidence" value="ECO:0007669"/>
    <property type="project" value="UniProtKB-KW"/>
</dbReference>
<dbReference type="InterPro" id="IPR014434">
    <property type="entry name" value="Monothiol_GRX"/>
</dbReference>
<name>A0A0D7A3Q8_9AGAR</name>
<evidence type="ECO:0000256" key="4">
    <source>
        <dbReference type="ARBA" id="ARBA00023004"/>
    </source>
</evidence>
<evidence type="ECO:0000256" key="6">
    <source>
        <dbReference type="ARBA" id="ARBA00023284"/>
    </source>
</evidence>
<dbReference type="SUPFAM" id="SSF52833">
    <property type="entry name" value="Thioredoxin-like"/>
    <property type="match status" value="1"/>
</dbReference>
<proteinExistence type="inferred from homology"/>
<evidence type="ECO:0000313" key="10">
    <source>
        <dbReference type="EMBL" id="KIY45014.1"/>
    </source>
</evidence>
<comment type="similarity">
    <text evidence="1 7">Belongs to the glutaredoxin family. Monothiol subfamily.</text>
</comment>
<dbReference type="Proteomes" id="UP000054144">
    <property type="component" value="Unassembled WGS sequence"/>
</dbReference>
<feature type="domain" description="Glutaredoxin" evidence="9">
    <location>
        <begin position="24"/>
        <end position="90"/>
    </location>
</feature>
<dbReference type="InterPro" id="IPR033658">
    <property type="entry name" value="GRX_PICOT-like"/>
</dbReference>
<dbReference type="PIRSF" id="PIRSF005894">
    <property type="entry name" value="Monothiol_GRX"/>
    <property type="match status" value="1"/>
</dbReference>
<dbReference type="Pfam" id="PF00462">
    <property type="entry name" value="Glutaredoxin"/>
    <property type="match status" value="1"/>
</dbReference>
<protein>
    <recommendedName>
        <fullName evidence="7">Glutaredoxin</fullName>
    </recommendedName>
</protein>
<evidence type="ECO:0000256" key="5">
    <source>
        <dbReference type="ARBA" id="ARBA00023014"/>
    </source>
</evidence>
<accession>A0A0D7A3Q8</accession>
<dbReference type="GO" id="GO:0015036">
    <property type="term" value="F:disulfide oxidoreductase activity"/>
    <property type="evidence" value="ECO:0007669"/>
    <property type="project" value="InterPro"/>
</dbReference>
<evidence type="ECO:0000259" key="9">
    <source>
        <dbReference type="Pfam" id="PF00462"/>
    </source>
</evidence>
<dbReference type="NCBIfam" id="TIGR00365">
    <property type="entry name" value="Grx4 family monothiol glutaredoxin"/>
    <property type="match status" value="1"/>
</dbReference>
<sequence>MSVRLLSTEARAQLETTVKSAPLVLFMKGTPQYPECGFSRAVVQILDLHGVPTEKVKSLNVLEDQELRNNIKEFSEWPTIPQVYVNGEFVGGCDIIMGMHQSGELETLLENNGVIPKVEEAPEVAA</sequence>
<dbReference type="EMBL" id="KN882063">
    <property type="protein sequence ID" value="KIY45014.1"/>
    <property type="molecule type" value="Genomic_DNA"/>
</dbReference>
<feature type="binding site" evidence="8">
    <location>
        <position position="36"/>
    </location>
    <ligand>
        <name>[2Fe-2S] cluster</name>
        <dbReference type="ChEBI" id="CHEBI:190135"/>
        <note>ligand shared between dimeric partners</note>
    </ligand>
</feature>
<gene>
    <name evidence="10" type="ORF">FISHEDRAFT_50215</name>
</gene>
<reference evidence="10 11" key="1">
    <citation type="journal article" date="2015" name="Fungal Genet. Biol.">
        <title>Evolution of novel wood decay mechanisms in Agaricales revealed by the genome sequences of Fistulina hepatica and Cylindrobasidium torrendii.</title>
        <authorList>
            <person name="Floudas D."/>
            <person name="Held B.W."/>
            <person name="Riley R."/>
            <person name="Nagy L.G."/>
            <person name="Koehler G."/>
            <person name="Ransdell A.S."/>
            <person name="Younus H."/>
            <person name="Chow J."/>
            <person name="Chiniquy J."/>
            <person name="Lipzen A."/>
            <person name="Tritt A."/>
            <person name="Sun H."/>
            <person name="Haridas S."/>
            <person name="LaButti K."/>
            <person name="Ohm R.A."/>
            <person name="Kues U."/>
            <person name="Blanchette R.A."/>
            <person name="Grigoriev I.V."/>
            <person name="Minto R.E."/>
            <person name="Hibbett D.S."/>
        </authorList>
    </citation>
    <scope>NUCLEOTIDE SEQUENCE [LARGE SCALE GENOMIC DNA]</scope>
    <source>
        <strain evidence="10 11">ATCC 64428</strain>
    </source>
</reference>
<evidence type="ECO:0000256" key="3">
    <source>
        <dbReference type="ARBA" id="ARBA00022723"/>
    </source>
</evidence>
<dbReference type="CDD" id="cd03028">
    <property type="entry name" value="GRX_PICOT_like"/>
    <property type="match status" value="1"/>
</dbReference>
<dbReference type="OrthoDB" id="415696at2759"/>
<dbReference type="GO" id="GO:0051537">
    <property type="term" value="F:2 iron, 2 sulfur cluster binding"/>
    <property type="evidence" value="ECO:0007669"/>
    <property type="project" value="UniProtKB-KW"/>
</dbReference>
<dbReference type="GO" id="GO:0005759">
    <property type="term" value="C:mitochondrial matrix"/>
    <property type="evidence" value="ECO:0007669"/>
    <property type="project" value="TreeGrafter"/>
</dbReference>
<evidence type="ECO:0000256" key="2">
    <source>
        <dbReference type="ARBA" id="ARBA00022714"/>
    </source>
</evidence>
<dbReference type="InterPro" id="IPR036249">
    <property type="entry name" value="Thioredoxin-like_sf"/>
</dbReference>
<evidence type="ECO:0000313" key="11">
    <source>
        <dbReference type="Proteomes" id="UP000054144"/>
    </source>
</evidence>
<dbReference type="PANTHER" id="PTHR10293">
    <property type="entry name" value="GLUTAREDOXIN FAMILY MEMBER"/>
    <property type="match status" value="1"/>
</dbReference>
<dbReference type="AlphaFoldDB" id="A0A0D7A3Q8"/>
<dbReference type="PROSITE" id="PS51354">
    <property type="entry name" value="GLUTAREDOXIN_2"/>
    <property type="match status" value="1"/>
</dbReference>
<dbReference type="GO" id="GO:0044571">
    <property type="term" value="P:[2Fe-2S] cluster assembly"/>
    <property type="evidence" value="ECO:0007669"/>
    <property type="project" value="UniProtKB-ARBA"/>
</dbReference>